<dbReference type="Proteomes" id="UP000233524">
    <property type="component" value="Unassembled WGS sequence"/>
</dbReference>
<sequence>MHQASSPFDYSQIPVSGRQIRVFTLLPASAGDQGRICGQLFVTDLDELCEFMALSYAWGSNDATGELDIDGQYLPITPALEIALRGLRRKQPLDIWIDQICINQQDLQEKALQIPLMKDIYTLSSQTIAWLGDAVPSTGNAIAYLDRLGKQFSSFGIRAVTKQLQEQLVADEETEAEGLVAIPEHLREVKKKILEMIDAEGEWDKLDALPDLDEFFDAPYFTRGWIKQEVSLPPKLLFQRGEYTIDGDILYAGLQFHIRHWQHESKRTKTVPGEPLNPELKKKFEVMLADRPGRDAANASLVARVKLHNSTDEPPATLGKLIRRFRLRPSYTVGRDNEDATMFSDPKDHVYGLLGLASDSETLDIPIRTSKDVTPEEVYVDATRRIIGAGDIDFLFLAHRTEPHAALPSWVADFRAVCSIPHLTFRTISSVKPFSASASRTQSVRPAEMDLVNPMILPLEGIQIEVIGKLGDIWPAEAHGDRSLRRALPAMASLQVLIQEAGEIVKSTPNHPLCTTQEQKAYWEQAPWRVPIADHEYVGNTRWHSQRATAERSEAAAFQLGELLLIYHRLYVLGESPEVVLPFTEEEKKALEGLDEVEQEVRKLEIQKGKLQPAGELRTNYASSLCVSEVRRGFLGSQGFVGIGPLEMCPGDVICVLFGATLPVVLRPLQGGLHSYVGDVYCHGVMDGEVLAWGRESHWFKIR</sequence>
<feature type="domain" description="Heterokaryon incompatibility" evidence="1">
    <location>
        <begin position="51"/>
        <end position="229"/>
    </location>
</feature>
<proteinExistence type="predicted"/>
<evidence type="ECO:0000313" key="3">
    <source>
        <dbReference type="Proteomes" id="UP000233524"/>
    </source>
</evidence>
<evidence type="ECO:0000313" key="2">
    <source>
        <dbReference type="EMBL" id="PKS12987.1"/>
    </source>
</evidence>
<dbReference type="InterPro" id="IPR010730">
    <property type="entry name" value="HET"/>
</dbReference>
<name>A0A2N3NKL8_9PEZI</name>
<dbReference type="PANTHER" id="PTHR24148">
    <property type="entry name" value="ANKYRIN REPEAT DOMAIN-CONTAINING PROTEIN 39 HOMOLOG-RELATED"/>
    <property type="match status" value="1"/>
</dbReference>
<dbReference type="AlphaFoldDB" id="A0A2N3NKL8"/>
<dbReference type="InParanoid" id="A0A2N3NKL8"/>
<dbReference type="OrthoDB" id="4587016at2759"/>
<keyword evidence="3" id="KW-1185">Reference proteome</keyword>
<dbReference type="Pfam" id="PF26639">
    <property type="entry name" value="Het-6_barrel"/>
    <property type="match status" value="1"/>
</dbReference>
<dbReference type="VEuPathDB" id="FungiDB:jhhlp_000328"/>
<gene>
    <name evidence="2" type="ORF">jhhlp_000328</name>
</gene>
<dbReference type="PANTHER" id="PTHR24148:SF64">
    <property type="entry name" value="HETEROKARYON INCOMPATIBILITY DOMAIN-CONTAINING PROTEIN"/>
    <property type="match status" value="1"/>
</dbReference>
<dbReference type="EMBL" id="NLAX01000002">
    <property type="protein sequence ID" value="PKS12987.1"/>
    <property type="molecule type" value="Genomic_DNA"/>
</dbReference>
<dbReference type="InterPro" id="IPR052895">
    <property type="entry name" value="HetReg/Transcr_Mod"/>
</dbReference>
<organism evidence="2 3">
    <name type="scientific">Lomentospora prolificans</name>
    <dbReference type="NCBI Taxonomy" id="41688"/>
    <lineage>
        <taxon>Eukaryota</taxon>
        <taxon>Fungi</taxon>
        <taxon>Dikarya</taxon>
        <taxon>Ascomycota</taxon>
        <taxon>Pezizomycotina</taxon>
        <taxon>Sordariomycetes</taxon>
        <taxon>Hypocreomycetidae</taxon>
        <taxon>Microascales</taxon>
        <taxon>Microascaceae</taxon>
        <taxon>Lomentospora</taxon>
    </lineage>
</organism>
<accession>A0A2N3NKL8</accession>
<dbReference type="Pfam" id="PF06985">
    <property type="entry name" value="HET"/>
    <property type="match status" value="1"/>
</dbReference>
<reference evidence="2 3" key="1">
    <citation type="journal article" date="2017" name="G3 (Bethesda)">
        <title>First Draft Genome Sequence of the Pathogenic Fungus Lomentospora prolificans (Formerly Scedosporium prolificans).</title>
        <authorList>
            <person name="Luo R."/>
            <person name="Zimin A."/>
            <person name="Workman R."/>
            <person name="Fan Y."/>
            <person name="Pertea G."/>
            <person name="Grossman N."/>
            <person name="Wear M.P."/>
            <person name="Jia B."/>
            <person name="Miller H."/>
            <person name="Casadevall A."/>
            <person name="Timp W."/>
            <person name="Zhang S.X."/>
            <person name="Salzberg S.L."/>
        </authorList>
    </citation>
    <scope>NUCLEOTIDE SEQUENCE [LARGE SCALE GENOMIC DNA]</scope>
    <source>
        <strain evidence="2 3">JHH-5317</strain>
    </source>
</reference>
<protein>
    <recommendedName>
        <fullName evidence="1">Heterokaryon incompatibility domain-containing protein</fullName>
    </recommendedName>
</protein>
<evidence type="ECO:0000259" key="1">
    <source>
        <dbReference type="Pfam" id="PF06985"/>
    </source>
</evidence>
<comment type="caution">
    <text evidence="2">The sequence shown here is derived from an EMBL/GenBank/DDBJ whole genome shotgun (WGS) entry which is preliminary data.</text>
</comment>